<evidence type="ECO:0000313" key="10">
    <source>
        <dbReference type="Proteomes" id="UP000316855"/>
    </source>
</evidence>
<gene>
    <name evidence="9" type="primary">cph1_2</name>
    <name evidence="9" type="ORF">Pan161_35350</name>
</gene>
<dbReference type="InterPro" id="IPR005467">
    <property type="entry name" value="His_kinase_dom"/>
</dbReference>
<dbReference type="InterPro" id="IPR003594">
    <property type="entry name" value="HATPase_dom"/>
</dbReference>
<dbReference type="InterPro" id="IPR035965">
    <property type="entry name" value="PAS-like_dom_sf"/>
</dbReference>
<evidence type="ECO:0000256" key="1">
    <source>
        <dbReference type="ARBA" id="ARBA00000085"/>
    </source>
</evidence>
<feature type="transmembrane region" description="Helical" evidence="6">
    <location>
        <begin position="176"/>
        <end position="196"/>
    </location>
</feature>
<evidence type="ECO:0000256" key="3">
    <source>
        <dbReference type="ARBA" id="ARBA00022553"/>
    </source>
</evidence>
<dbReference type="InterPro" id="IPR003661">
    <property type="entry name" value="HisK_dim/P_dom"/>
</dbReference>
<keyword evidence="5" id="KW-0418">Kinase</keyword>
<keyword evidence="10" id="KW-1185">Reference proteome</keyword>
<dbReference type="GO" id="GO:0000155">
    <property type="term" value="F:phosphorelay sensor kinase activity"/>
    <property type="evidence" value="ECO:0007669"/>
    <property type="project" value="InterPro"/>
</dbReference>
<feature type="transmembrane region" description="Helical" evidence="6">
    <location>
        <begin position="106"/>
        <end position="126"/>
    </location>
</feature>
<dbReference type="PROSITE" id="PS50109">
    <property type="entry name" value="HIS_KIN"/>
    <property type="match status" value="1"/>
</dbReference>
<proteinExistence type="predicted"/>
<dbReference type="FunFam" id="3.30.565.10:FF:000006">
    <property type="entry name" value="Sensor histidine kinase WalK"/>
    <property type="match status" value="1"/>
</dbReference>
<evidence type="ECO:0000313" key="9">
    <source>
        <dbReference type="EMBL" id="QDT91871.1"/>
    </source>
</evidence>
<dbReference type="SUPFAM" id="SSF55874">
    <property type="entry name" value="ATPase domain of HSP90 chaperone/DNA topoisomerase II/histidine kinase"/>
    <property type="match status" value="1"/>
</dbReference>
<accession>A0A517VFU3</accession>
<dbReference type="PRINTS" id="PR00344">
    <property type="entry name" value="BCTRLSENSOR"/>
</dbReference>
<dbReference type="InterPro" id="IPR000014">
    <property type="entry name" value="PAS"/>
</dbReference>
<dbReference type="Pfam" id="PF13426">
    <property type="entry name" value="PAS_9"/>
    <property type="match status" value="1"/>
</dbReference>
<sequence length="654" mass="74687">MTFEQKQHLKIWVYTIAASFCLAFAVLLQHSVYRGSQHLHTTMEVVATMLAFFVAALSLVRFYSKKNNLYLFVSMGFLGVALLDSYHCLVTSSFFQDHFPSPPKSLIPWSWNASRVYLAGFMYLSFWAWKREQKLGKAGQISDRSVLAVTAILTLFSFLFFIFVPLPRAYYPEFFLGRPEEIVAGVFFLLALIGYYRKGDWQHDAFEYWIVMSLLIGTICQVVVMSRSFALFDAMFDLAHIMKIASYSCLLIGLLVGIHHLSSKMQSDIQLVHEQFELLIEESPVAMIMINQEREIIIANPATSNFFGYKKEELLGEKIEKLLPQRYRPQHPQQVASFFKDGKSRHLDVGRDLIGLHGDGHEFPVEIFINYVQTTRSGPAVICSVVDISKWKIAEAENQRQSEELKRSNLALESINSELEQFAYIASHDLQEPLRKVASCCQMLKDDYEDKLDDDGRMWIGYAIDGAVRMRQLVNDLLEFSRIGTLGYDPQPTDAHQACQEALYNLSDSIEQNKAQIICRPLPVVLADKQRLIQLFQNLIGNGIKYCREELTVIEIGAEPEGSHWKFYIKDNGIGIAPEFHERIFQIFQRLHLKNEYSGTGIGLAICKKVVDKSGGKIWLESQVGRGTTFYFTLPAEDRVNKPQPITEVHDQGT</sequence>
<evidence type="ECO:0000256" key="5">
    <source>
        <dbReference type="ARBA" id="ARBA00022777"/>
    </source>
</evidence>
<dbReference type="CDD" id="cd00130">
    <property type="entry name" value="PAS"/>
    <property type="match status" value="1"/>
</dbReference>
<feature type="domain" description="Histidine kinase" evidence="7">
    <location>
        <begin position="425"/>
        <end position="638"/>
    </location>
</feature>
<dbReference type="Pfam" id="PF02518">
    <property type="entry name" value="HATPase_c"/>
    <property type="match status" value="1"/>
</dbReference>
<feature type="transmembrane region" description="Helical" evidence="6">
    <location>
        <begin position="12"/>
        <end position="33"/>
    </location>
</feature>
<dbReference type="Proteomes" id="UP000316855">
    <property type="component" value="Chromosome"/>
</dbReference>
<dbReference type="SMART" id="SM00091">
    <property type="entry name" value="PAS"/>
    <property type="match status" value="1"/>
</dbReference>
<dbReference type="InterPro" id="IPR052162">
    <property type="entry name" value="Sensor_kinase/Photoreceptor"/>
</dbReference>
<dbReference type="InterPro" id="IPR036890">
    <property type="entry name" value="HATPase_C_sf"/>
</dbReference>
<keyword evidence="6" id="KW-0812">Transmembrane</keyword>
<dbReference type="PANTHER" id="PTHR43304:SF1">
    <property type="entry name" value="PAC DOMAIN-CONTAINING PROTEIN"/>
    <property type="match status" value="1"/>
</dbReference>
<dbReference type="PROSITE" id="PS50112">
    <property type="entry name" value="PAS"/>
    <property type="match status" value="1"/>
</dbReference>
<protein>
    <recommendedName>
        <fullName evidence="2">histidine kinase</fullName>
        <ecNumber evidence="2">2.7.13.3</ecNumber>
    </recommendedName>
</protein>
<feature type="transmembrane region" description="Helical" evidence="6">
    <location>
        <begin position="69"/>
        <end position="86"/>
    </location>
</feature>
<reference evidence="9 10" key="1">
    <citation type="submission" date="2019-02" db="EMBL/GenBank/DDBJ databases">
        <title>Deep-cultivation of Planctomycetes and their phenomic and genomic characterization uncovers novel biology.</title>
        <authorList>
            <person name="Wiegand S."/>
            <person name="Jogler M."/>
            <person name="Boedeker C."/>
            <person name="Pinto D."/>
            <person name="Vollmers J."/>
            <person name="Rivas-Marin E."/>
            <person name="Kohn T."/>
            <person name="Peeters S.H."/>
            <person name="Heuer A."/>
            <person name="Rast P."/>
            <person name="Oberbeckmann S."/>
            <person name="Bunk B."/>
            <person name="Jeske O."/>
            <person name="Meyerdierks A."/>
            <person name="Storesund J.E."/>
            <person name="Kallscheuer N."/>
            <person name="Luecker S."/>
            <person name="Lage O.M."/>
            <person name="Pohl T."/>
            <person name="Merkel B.J."/>
            <person name="Hornburger P."/>
            <person name="Mueller R.-W."/>
            <person name="Bruemmer F."/>
            <person name="Labrenz M."/>
            <person name="Spormann A.M."/>
            <person name="Op den Camp H."/>
            <person name="Overmann J."/>
            <person name="Amann R."/>
            <person name="Jetten M.S.M."/>
            <person name="Mascher T."/>
            <person name="Medema M.H."/>
            <person name="Devos D.P."/>
            <person name="Kaster A.-K."/>
            <person name="Ovreas L."/>
            <person name="Rohde M."/>
            <person name="Galperin M.Y."/>
            <person name="Jogler C."/>
        </authorList>
    </citation>
    <scope>NUCLEOTIDE SEQUENCE [LARGE SCALE GENOMIC DNA]</scope>
    <source>
        <strain evidence="9 10">Pan161</strain>
    </source>
</reference>
<keyword evidence="6" id="KW-0472">Membrane</keyword>
<dbReference type="CDD" id="cd00082">
    <property type="entry name" value="HisKA"/>
    <property type="match status" value="1"/>
</dbReference>
<dbReference type="EC" id="2.7.13.3" evidence="2"/>
<organism evidence="9 10">
    <name type="scientific">Gimesia algae</name>
    <dbReference type="NCBI Taxonomy" id="2527971"/>
    <lineage>
        <taxon>Bacteria</taxon>
        <taxon>Pseudomonadati</taxon>
        <taxon>Planctomycetota</taxon>
        <taxon>Planctomycetia</taxon>
        <taxon>Planctomycetales</taxon>
        <taxon>Planctomycetaceae</taxon>
        <taxon>Gimesia</taxon>
    </lineage>
</organism>
<name>A0A517VFU3_9PLAN</name>
<dbReference type="InterPro" id="IPR033425">
    <property type="entry name" value="MASE3"/>
</dbReference>
<dbReference type="Gene3D" id="3.30.565.10">
    <property type="entry name" value="Histidine kinase-like ATPase, C-terminal domain"/>
    <property type="match status" value="1"/>
</dbReference>
<dbReference type="RefSeq" id="WP_145229070.1">
    <property type="nucleotide sequence ID" value="NZ_CP036343.1"/>
</dbReference>
<dbReference type="OrthoDB" id="9808408at2"/>
<dbReference type="Gene3D" id="1.10.287.130">
    <property type="match status" value="1"/>
</dbReference>
<keyword evidence="4 9" id="KW-0808">Transferase</keyword>
<dbReference type="EMBL" id="CP036343">
    <property type="protein sequence ID" value="QDT91871.1"/>
    <property type="molecule type" value="Genomic_DNA"/>
</dbReference>
<feature type="transmembrane region" description="Helical" evidence="6">
    <location>
        <begin position="146"/>
        <end position="164"/>
    </location>
</feature>
<feature type="transmembrane region" description="Helical" evidence="6">
    <location>
        <begin position="45"/>
        <end position="62"/>
    </location>
</feature>
<dbReference type="SUPFAM" id="SSF47384">
    <property type="entry name" value="Homodimeric domain of signal transducing histidine kinase"/>
    <property type="match status" value="1"/>
</dbReference>
<dbReference type="InterPro" id="IPR004358">
    <property type="entry name" value="Sig_transdc_His_kin-like_C"/>
</dbReference>
<dbReference type="SMART" id="SM00387">
    <property type="entry name" value="HATPase_c"/>
    <property type="match status" value="1"/>
</dbReference>
<dbReference type="Pfam" id="PF17159">
    <property type="entry name" value="MASE3"/>
    <property type="match status" value="1"/>
</dbReference>
<feature type="transmembrane region" description="Helical" evidence="6">
    <location>
        <begin position="208"/>
        <end position="232"/>
    </location>
</feature>
<keyword evidence="3" id="KW-0597">Phosphoprotein</keyword>
<dbReference type="InterPro" id="IPR036097">
    <property type="entry name" value="HisK_dim/P_sf"/>
</dbReference>
<dbReference type="NCBIfam" id="TIGR00229">
    <property type="entry name" value="sensory_box"/>
    <property type="match status" value="1"/>
</dbReference>
<dbReference type="Pfam" id="PF00512">
    <property type="entry name" value="HisKA"/>
    <property type="match status" value="1"/>
</dbReference>
<dbReference type="SUPFAM" id="SSF55785">
    <property type="entry name" value="PYP-like sensor domain (PAS domain)"/>
    <property type="match status" value="1"/>
</dbReference>
<comment type="catalytic activity">
    <reaction evidence="1">
        <text>ATP + protein L-histidine = ADP + protein N-phospho-L-histidine.</text>
        <dbReference type="EC" id="2.7.13.3"/>
    </reaction>
</comment>
<evidence type="ECO:0000256" key="6">
    <source>
        <dbReference type="SAM" id="Phobius"/>
    </source>
</evidence>
<evidence type="ECO:0000259" key="7">
    <source>
        <dbReference type="PROSITE" id="PS50109"/>
    </source>
</evidence>
<evidence type="ECO:0000256" key="4">
    <source>
        <dbReference type="ARBA" id="ARBA00022679"/>
    </source>
</evidence>
<dbReference type="SMART" id="SM00388">
    <property type="entry name" value="HisKA"/>
    <property type="match status" value="1"/>
</dbReference>
<dbReference type="Gene3D" id="3.30.450.20">
    <property type="entry name" value="PAS domain"/>
    <property type="match status" value="1"/>
</dbReference>
<keyword evidence="6" id="KW-1133">Transmembrane helix</keyword>
<evidence type="ECO:0000256" key="2">
    <source>
        <dbReference type="ARBA" id="ARBA00012438"/>
    </source>
</evidence>
<feature type="domain" description="PAS" evidence="8">
    <location>
        <begin position="272"/>
        <end position="330"/>
    </location>
</feature>
<evidence type="ECO:0000259" key="8">
    <source>
        <dbReference type="PROSITE" id="PS50112"/>
    </source>
</evidence>
<dbReference type="PANTHER" id="PTHR43304">
    <property type="entry name" value="PHYTOCHROME-LIKE PROTEIN CPH1"/>
    <property type="match status" value="1"/>
</dbReference>
<dbReference type="KEGG" id="gax:Pan161_35350"/>
<dbReference type="AlphaFoldDB" id="A0A517VFU3"/>